<gene>
    <name evidence="1" type="ORF">SAMN02910350_02427</name>
</gene>
<dbReference type="EMBL" id="FMWK01000015">
    <property type="protein sequence ID" value="SCZ80682.1"/>
    <property type="molecule type" value="Genomic_DNA"/>
</dbReference>
<protein>
    <recommendedName>
        <fullName evidence="3">Nucleotidyl transferase AbiEii/AbiGii toxin family protein</fullName>
    </recommendedName>
</protein>
<name>A0A1G5S2R4_PSEXY</name>
<organism evidence="1 2">
    <name type="scientific">Pseudobutyrivibrio xylanivorans</name>
    <dbReference type="NCBI Taxonomy" id="185007"/>
    <lineage>
        <taxon>Bacteria</taxon>
        <taxon>Bacillati</taxon>
        <taxon>Bacillota</taxon>
        <taxon>Clostridia</taxon>
        <taxon>Lachnospirales</taxon>
        <taxon>Lachnospiraceae</taxon>
        <taxon>Pseudobutyrivibrio</taxon>
    </lineage>
</organism>
<evidence type="ECO:0000313" key="2">
    <source>
        <dbReference type="Proteomes" id="UP000199428"/>
    </source>
</evidence>
<dbReference type="Proteomes" id="UP000199428">
    <property type="component" value="Unassembled WGS sequence"/>
</dbReference>
<dbReference type="RefSeq" id="WP_090163693.1">
    <property type="nucleotide sequence ID" value="NZ_FMWK01000015.1"/>
</dbReference>
<proteinExistence type="predicted"/>
<evidence type="ECO:0008006" key="3">
    <source>
        <dbReference type="Google" id="ProtNLM"/>
    </source>
</evidence>
<accession>A0A1G5S2R4</accession>
<evidence type="ECO:0000313" key="1">
    <source>
        <dbReference type="EMBL" id="SCZ80682.1"/>
    </source>
</evidence>
<sequence>MINRLQIKEKSEQLNIPFKNLLSAAVAEIIIELLAEGQYCNELYLCNGNEFNPEVYKDLCISNIYYEYVKELDEKMAVLYMRDILKEIMAKAALEAFVVNGTVDETGIKLKITVDDMYIPLNIYFRKHRAAHEPEKLQLKLTAYENRVVDVLTNPKEEELVKHLAEIIEKLELINDMDQYYLAYEILTTYPVNGRKVKDSLVKLLEEKKITIDHSRIDMLKSYGDYTYMKNKWKVELRQKKKSDPQWSDVHNCLINFLGPIWEAMEANLVFLGDWMPQLKRFLD</sequence>
<dbReference type="AlphaFoldDB" id="A0A1G5S2R4"/>
<reference evidence="1 2" key="1">
    <citation type="submission" date="2016-10" db="EMBL/GenBank/DDBJ databases">
        <authorList>
            <person name="de Groot N.N."/>
        </authorList>
    </citation>
    <scope>NUCLEOTIDE SEQUENCE [LARGE SCALE GENOMIC DNA]</scope>
    <source>
        <strain evidence="1 2">DSM 10317</strain>
    </source>
</reference>